<dbReference type="InterPro" id="IPR019734">
    <property type="entry name" value="TPR_rpt"/>
</dbReference>
<dbReference type="PANTHER" id="PTHR14027:SF2">
    <property type="entry name" value="RNA POLYMERASE-ASSOCIATED PROTEIN CTR9 HOMOLOG"/>
    <property type="match status" value="1"/>
</dbReference>
<feature type="compositionally biased region" description="Acidic residues" evidence="4">
    <location>
        <begin position="1206"/>
        <end position="1217"/>
    </location>
</feature>
<keyword evidence="2 3" id="KW-0802">TPR repeat</keyword>
<evidence type="ECO:0000256" key="1">
    <source>
        <dbReference type="ARBA" id="ARBA00022737"/>
    </source>
</evidence>
<evidence type="ECO:0000313" key="7">
    <source>
        <dbReference type="Proteomes" id="UP000281245"/>
    </source>
</evidence>
<dbReference type="GO" id="GO:0016593">
    <property type="term" value="C:Cdc73/Paf1 complex"/>
    <property type="evidence" value="ECO:0007669"/>
    <property type="project" value="TreeGrafter"/>
</dbReference>
<name>A0A3M6X8T4_HORWE</name>
<feature type="compositionally biased region" description="Basic and acidic residues" evidence="4">
    <location>
        <begin position="971"/>
        <end position="1043"/>
    </location>
</feature>
<dbReference type="Proteomes" id="UP000281245">
    <property type="component" value="Unassembled WGS sequence"/>
</dbReference>
<sequence length="1616" mass="181556">MAATTNGETNGVNGHSQHASERFSDIPAVIDIPVKGEDGDEAVNLDLTELLDETDELCDLLENENAARNYWITIALAYAKQQKVNVAIDILLKGQKALQRAPDYDRLSLLTCLCWLYLWKCRKAPRVKPSQPTEDDRPKDFFLHAATSTLNDASRIEPSYPPLFLARGTLYLLRASLQPSKPGPGGQDQSERANTLKQAAKCFDDAYRNSKGKNLMAMFGKAKAQFSLGRFPEALQLYQQLLERAPEMIDPDPRIGIGCCLWQLGYKEQAKNAWQRSLELNADSKIANVLLGLYYLDESSQYSTSDPAFAPIYKKAMTVHTQTAFKLDSMHAMTCATFGSYFVLRKAWQNVERLARRAIEQTDVNAVASDGWYLLARKEHYEGADMSKAADFYGKADQARGGDEKGYLPAKFGAAQLKALIGDVDGAKFRLEKILSSASATAAGGGLKSLEAMTLLGLLYAEDVFTGQASGGKEDKSVEQKKAIGLLEQVRVAWKDPKRKVSPDSAVLLNLAKLYELEQPDRALACLQQVEQMELDDIAEDDDRLPDDIGDEVEERRARRELLSPQLLNNIGCFHFQAGQFALARDDFQTALNATLKLGERDSSVDTDPLKTTCSYNLGRTCEAENENDQAVEIYRSLLERHPDYIEAHARLAYINICSGKPTQEAEQQIKQLLDSDPSNLELRSLYGWWLNRSKKRTHQLNEDVEQRHYKHTLQNFDKHDMYSLVGMGNLNLSVAREMRRETDQDKEKRSKTYMRAVEFFDKVLSLDPKNAFAAQGLGIAVVEDKKDTASGIQIFSKVRESMRGGSGSVHVNLGHVFAETRQWSRSIENYELALTKSIKEGRDGKPDPAILACLGRVWLMRGRQEKKLDAYKTSLDFSKQALEQASENVNFKFNVAFVQIQLAQLLISLPEAQRTSLDVEQASQGLDEAIEAFLAIAKSPTPPFPRGDLEARANMGRNTMKRQLASATEKQAEYEHKNASRLEEAKRRREEDIKAREEEKRLAAEKAEEEKRKIREERERMAEEDRAMIQRRIEDDAAREAAEYTTDAETGERKKREKKPKEKKQKRKKKTEDDSDDGIVPDGSDEEGEGGGKKSKKKGRSRRAASSTPATGSDGEPAPKKKRRRLEKKGQATKNPIKFKSAEMVQESDEEDDGTGAVTGTQESAAETPGAEGTPGLEEEPMDEGEDGEQVARPSQRKRGGRILDEDDDEEEEAGGDAEMTGAKEPADGADEDTSESIPFSLMSLLDLPAELVLAIIEHLPPADHFSFACACKWTAACSREILKHHQKCAAEYRVISDIMPLTVPKTLRAVITDPIAAFHVRSLEYWGCRVEWTDWQEFVKGGKSLPPAKASQLEGSWKWSEDEIAYLDRSVWESMGISWLDEEGIGSLSSGNDWLLKTALLAQCPRIEKFYVADCDYTNESFLHVFPWEHLLNCIPYMLYEDTNPWPTGFENLRSVAINVLDDLREPGHDFIHDMHPWDAELLLLLPNIESLYLRGPDFHADDSILDDDEDLRDWRSCFPSGLKHLYLDSSYRQTRELCGTQGIELITSNDEAGASEHTNAFPKPICKSGMETRPRLSDELQEFAQSEEWLGSSTPSWPSRSRLAREVRELMES</sequence>
<feature type="compositionally biased region" description="Acidic residues" evidence="4">
    <location>
        <begin position="1074"/>
        <end position="1090"/>
    </location>
</feature>
<dbReference type="GO" id="GO:0006355">
    <property type="term" value="P:regulation of DNA-templated transcription"/>
    <property type="evidence" value="ECO:0007669"/>
    <property type="project" value="InterPro"/>
</dbReference>
<dbReference type="InterPro" id="IPR011990">
    <property type="entry name" value="TPR-like_helical_dom_sf"/>
</dbReference>
<dbReference type="SMART" id="SM00028">
    <property type="entry name" value="TPR"/>
    <property type="match status" value="9"/>
</dbReference>
<dbReference type="PROSITE" id="PS50181">
    <property type="entry name" value="FBOX"/>
    <property type="match status" value="1"/>
</dbReference>
<evidence type="ECO:0000256" key="3">
    <source>
        <dbReference type="PROSITE-ProRule" id="PRU00339"/>
    </source>
</evidence>
<dbReference type="PROSITE" id="PS50005">
    <property type="entry name" value="TPR"/>
    <property type="match status" value="1"/>
</dbReference>
<dbReference type="Pfam" id="PF13176">
    <property type="entry name" value="TPR_7"/>
    <property type="match status" value="1"/>
</dbReference>
<dbReference type="PANTHER" id="PTHR14027">
    <property type="entry name" value="RNA POLYMERASE-ASSOCIATED PROTEIN CTR9"/>
    <property type="match status" value="1"/>
</dbReference>
<dbReference type="SUPFAM" id="SSF81383">
    <property type="entry name" value="F-box domain"/>
    <property type="match status" value="1"/>
</dbReference>
<keyword evidence="1" id="KW-0677">Repeat</keyword>
<dbReference type="Pfam" id="PF13181">
    <property type="entry name" value="TPR_8"/>
    <property type="match status" value="1"/>
</dbReference>
<evidence type="ECO:0000256" key="4">
    <source>
        <dbReference type="SAM" id="MobiDB-lite"/>
    </source>
</evidence>
<feature type="domain" description="F-box" evidence="5">
    <location>
        <begin position="1243"/>
        <end position="1274"/>
    </location>
</feature>
<dbReference type="InterPro" id="IPR036047">
    <property type="entry name" value="F-box-like_dom_sf"/>
</dbReference>
<feature type="region of interest" description="Disordered" evidence="4">
    <location>
        <begin position="962"/>
        <end position="1236"/>
    </location>
</feature>
<organism evidence="6 7">
    <name type="scientific">Hortaea werneckii</name>
    <name type="common">Black yeast</name>
    <name type="synonym">Cladosporium werneckii</name>
    <dbReference type="NCBI Taxonomy" id="91943"/>
    <lineage>
        <taxon>Eukaryota</taxon>
        <taxon>Fungi</taxon>
        <taxon>Dikarya</taxon>
        <taxon>Ascomycota</taxon>
        <taxon>Pezizomycotina</taxon>
        <taxon>Dothideomycetes</taxon>
        <taxon>Dothideomycetidae</taxon>
        <taxon>Mycosphaerellales</taxon>
        <taxon>Teratosphaeriaceae</taxon>
        <taxon>Hortaea</taxon>
    </lineage>
</organism>
<dbReference type="OrthoDB" id="343875at2759"/>
<dbReference type="GO" id="GO:0006368">
    <property type="term" value="P:transcription elongation by RNA polymerase II"/>
    <property type="evidence" value="ECO:0007669"/>
    <property type="project" value="TreeGrafter"/>
</dbReference>
<evidence type="ECO:0000259" key="5">
    <source>
        <dbReference type="PROSITE" id="PS50181"/>
    </source>
</evidence>
<dbReference type="Pfam" id="PF13432">
    <property type="entry name" value="TPR_16"/>
    <property type="match status" value="1"/>
</dbReference>
<dbReference type="SUPFAM" id="SSF48452">
    <property type="entry name" value="TPR-like"/>
    <property type="match status" value="3"/>
</dbReference>
<dbReference type="Gene3D" id="1.25.40.10">
    <property type="entry name" value="Tetratricopeptide repeat domain"/>
    <property type="match status" value="3"/>
</dbReference>
<gene>
    <name evidence="6" type="ORF">D0869_02631</name>
</gene>
<evidence type="ECO:0000256" key="2">
    <source>
        <dbReference type="ARBA" id="ARBA00022803"/>
    </source>
</evidence>
<feature type="compositionally biased region" description="Basic residues" evidence="4">
    <location>
        <begin position="1054"/>
        <end position="1070"/>
    </location>
</feature>
<comment type="caution">
    <text evidence="6">The sequence shown here is derived from an EMBL/GenBank/DDBJ whole genome shotgun (WGS) entry which is preliminary data.</text>
</comment>
<proteinExistence type="predicted"/>
<feature type="repeat" description="TPR" evidence="3">
    <location>
        <begin position="215"/>
        <end position="248"/>
    </location>
</feature>
<dbReference type="EMBL" id="QWIJ01000134">
    <property type="protein sequence ID" value="RMX87079.1"/>
    <property type="molecule type" value="Genomic_DNA"/>
</dbReference>
<dbReference type="Pfam" id="PF00646">
    <property type="entry name" value="F-box"/>
    <property type="match status" value="1"/>
</dbReference>
<dbReference type="InterPro" id="IPR001810">
    <property type="entry name" value="F-box_dom"/>
</dbReference>
<feature type="compositionally biased region" description="Basic residues" evidence="4">
    <location>
        <begin position="1094"/>
        <end position="1104"/>
    </location>
</feature>
<dbReference type="VEuPathDB" id="FungiDB:BTJ68_12883"/>
<feature type="compositionally biased region" description="Acidic residues" evidence="4">
    <location>
        <begin position="1178"/>
        <end position="1190"/>
    </location>
</feature>
<reference evidence="6 7" key="1">
    <citation type="journal article" date="2018" name="BMC Genomics">
        <title>Genomic evidence for intraspecific hybridization in a clonal and extremely halotolerant yeast.</title>
        <authorList>
            <person name="Gostincar C."/>
            <person name="Stajich J.E."/>
            <person name="Zupancic J."/>
            <person name="Zalar P."/>
            <person name="Gunde-Cimerman N."/>
        </authorList>
    </citation>
    <scope>NUCLEOTIDE SEQUENCE [LARGE SCALE GENOMIC DNA]</scope>
    <source>
        <strain evidence="6 7">EXF-6656</strain>
    </source>
</reference>
<accession>A0A3M6X8T4</accession>
<protein>
    <recommendedName>
        <fullName evidence="5">F-box domain-containing protein</fullName>
    </recommendedName>
</protein>
<dbReference type="InterPro" id="IPR031101">
    <property type="entry name" value="Ctr9"/>
</dbReference>
<dbReference type="GO" id="GO:0000993">
    <property type="term" value="F:RNA polymerase II complex binding"/>
    <property type="evidence" value="ECO:0007669"/>
    <property type="project" value="TreeGrafter"/>
</dbReference>
<evidence type="ECO:0000313" key="6">
    <source>
        <dbReference type="EMBL" id="RMX87079.1"/>
    </source>
</evidence>